<reference evidence="1" key="1">
    <citation type="journal article" date="2017" name="Nature">
        <title>The sunflower genome provides insights into oil metabolism, flowering and Asterid evolution.</title>
        <authorList>
            <person name="Badouin H."/>
            <person name="Gouzy J."/>
            <person name="Grassa C.J."/>
            <person name="Murat F."/>
            <person name="Staton S.E."/>
            <person name="Cottret L."/>
            <person name="Lelandais-Briere C."/>
            <person name="Owens G.L."/>
            <person name="Carrere S."/>
            <person name="Mayjonade B."/>
            <person name="Legrand L."/>
            <person name="Gill N."/>
            <person name="Kane N.C."/>
            <person name="Bowers J.E."/>
            <person name="Hubner S."/>
            <person name="Bellec A."/>
            <person name="Berard A."/>
            <person name="Berges H."/>
            <person name="Blanchet N."/>
            <person name="Boniface M.C."/>
            <person name="Brunel D."/>
            <person name="Catrice O."/>
            <person name="Chaidir N."/>
            <person name="Claudel C."/>
            <person name="Donnadieu C."/>
            <person name="Faraut T."/>
            <person name="Fievet G."/>
            <person name="Helmstetter N."/>
            <person name="King M."/>
            <person name="Knapp S.J."/>
            <person name="Lai Z."/>
            <person name="Le Paslier M.C."/>
            <person name="Lippi Y."/>
            <person name="Lorenzon L."/>
            <person name="Mandel J.R."/>
            <person name="Marage G."/>
            <person name="Marchand G."/>
            <person name="Marquand E."/>
            <person name="Bret-Mestries E."/>
            <person name="Morien E."/>
            <person name="Nambeesan S."/>
            <person name="Nguyen T."/>
            <person name="Pegot-Espagnet P."/>
            <person name="Pouilly N."/>
            <person name="Raftis F."/>
            <person name="Sallet E."/>
            <person name="Schiex T."/>
            <person name="Thomas J."/>
            <person name="Vandecasteele C."/>
            <person name="Vares D."/>
            <person name="Vear F."/>
            <person name="Vautrin S."/>
            <person name="Crespi M."/>
            <person name="Mangin B."/>
            <person name="Burke J.M."/>
            <person name="Salse J."/>
            <person name="Munos S."/>
            <person name="Vincourt P."/>
            <person name="Rieseberg L.H."/>
            <person name="Langlade N.B."/>
        </authorList>
    </citation>
    <scope>NUCLEOTIDE SEQUENCE</scope>
    <source>
        <tissue evidence="1">Leaves</tissue>
    </source>
</reference>
<evidence type="ECO:0000313" key="1">
    <source>
        <dbReference type="EMBL" id="KAF5823493.1"/>
    </source>
</evidence>
<proteinExistence type="predicted"/>
<protein>
    <submittedName>
        <fullName evidence="1">Uncharacterized protein</fullName>
    </submittedName>
</protein>
<evidence type="ECO:0000313" key="2">
    <source>
        <dbReference type="Proteomes" id="UP000215914"/>
    </source>
</evidence>
<keyword evidence="2" id="KW-1185">Reference proteome</keyword>
<dbReference type="EMBL" id="MNCJ02000316">
    <property type="protein sequence ID" value="KAF5823493.1"/>
    <property type="molecule type" value="Genomic_DNA"/>
</dbReference>
<dbReference type="Proteomes" id="UP000215914">
    <property type="component" value="Unassembled WGS sequence"/>
</dbReference>
<gene>
    <name evidence="1" type="ORF">HanXRQr2_Chr01g0038931</name>
</gene>
<comment type="caution">
    <text evidence="1">The sequence shown here is derived from an EMBL/GenBank/DDBJ whole genome shotgun (WGS) entry which is preliminary data.</text>
</comment>
<name>A0A9K3P5Q5_HELAN</name>
<dbReference type="Gramene" id="mRNA:HanXRQr2_Chr01g0038931">
    <property type="protein sequence ID" value="mRNA:HanXRQr2_Chr01g0038931"/>
    <property type="gene ID" value="HanXRQr2_Chr01g0038931"/>
</dbReference>
<organism evidence="1 2">
    <name type="scientific">Helianthus annuus</name>
    <name type="common">Common sunflower</name>
    <dbReference type="NCBI Taxonomy" id="4232"/>
    <lineage>
        <taxon>Eukaryota</taxon>
        <taxon>Viridiplantae</taxon>
        <taxon>Streptophyta</taxon>
        <taxon>Embryophyta</taxon>
        <taxon>Tracheophyta</taxon>
        <taxon>Spermatophyta</taxon>
        <taxon>Magnoliopsida</taxon>
        <taxon>eudicotyledons</taxon>
        <taxon>Gunneridae</taxon>
        <taxon>Pentapetalae</taxon>
        <taxon>asterids</taxon>
        <taxon>campanulids</taxon>
        <taxon>Asterales</taxon>
        <taxon>Asteraceae</taxon>
        <taxon>Asteroideae</taxon>
        <taxon>Heliantheae alliance</taxon>
        <taxon>Heliantheae</taxon>
        <taxon>Helianthus</taxon>
    </lineage>
</organism>
<sequence>MHRNDHLIKGITSLTPSKLDGSLWMKQVKRSKYGKKSVAWMQGK</sequence>
<dbReference type="AlphaFoldDB" id="A0A9K3P5Q5"/>
<accession>A0A9K3P5Q5</accession>
<reference evidence="1" key="2">
    <citation type="submission" date="2020-06" db="EMBL/GenBank/DDBJ databases">
        <title>Helianthus annuus Genome sequencing and assembly Release 2.</title>
        <authorList>
            <person name="Gouzy J."/>
            <person name="Langlade N."/>
            <person name="Munos S."/>
        </authorList>
    </citation>
    <scope>NUCLEOTIDE SEQUENCE</scope>
    <source>
        <tissue evidence="1">Leaves</tissue>
    </source>
</reference>